<proteinExistence type="predicted"/>
<dbReference type="Proteomes" id="UP000477680">
    <property type="component" value="Chromosome"/>
</dbReference>
<accession>A0A6C0TZU0</accession>
<name>A0A6C0TZU0_9GAMM</name>
<feature type="chain" id="PRO_5025510533" description="PEP-CTERM sorting domain-containing protein" evidence="1">
    <location>
        <begin position="25"/>
        <end position="213"/>
    </location>
</feature>
<dbReference type="AlphaFoldDB" id="A0A6C0TZU0"/>
<dbReference type="EMBL" id="CP048711">
    <property type="protein sequence ID" value="QIB65301.1"/>
    <property type="molecule type" value="Genomic_DNA"/>
</dbReference>
<dbReference type="SUPFAM" id="SSF49785">
    <property type="entry name" value="Galactose-binding domain-like"/>
    <property type="match status" value="1"/>
</dbReference>
<organism evidence="2 3">
    <name type="scientific">Kineobactrum salinum</name>
    <dbReference type="NCBI Taxonomy" id="2708301"/>
    <lineage>
        <taxon>Bacteria</taxon>
        <taxon>Pseudomonadati</taxon>
        <taxon>Pseudomonadota</taxon>
        <taxon>Gammaproteobacteria</taxon>
        <taxon>Cellvibrionales</taxon>
        <taxon>Halieaceae</taxon>
        <taxon>Kineobactrum</taxon>
    </lineage>
</organism>
<dbReference type="Gene3D" id="2.60.120.260">
    <property type="entry name" value="Galactose-binding domain-like"/>
    <property type="match status" value="1"/>
</dbReference>
<sequence>MKSKFRPRMIGVIGLVAFSAAVSAAPILQPTGATSSVGFYNSSIHWSPQNTINQSGLADTYTSLVTDFDEFVPNTLTLGGSNSFNAWFAPQGVTTGTITFDLGGTFTIDGFGLWTDYQTVGQGVNDFTLFAALDDSFTSSTSLGSFNAAEGTGESENFGQIFSYSPTEAAFVSMVITSNHGSDFTVGFSEAAFRVAGPTLRSQLFPCPLRYGC</sequence>
<evidence type="ECO:0000313" key="3">
    <source>
        <dbReference type="Proteomes" id="UP000477680"/>
    </source>
</evidence>
<feature type="signal peptide" evidence="1">
    <location>
        <begin position="1"/>
        <end position="24"/>
    </location>
</feature>
<protein>
    <recommendedName>
        <fullName evidence="4">PEP-CTERM sorting domain-containing protein</fullName>
    </recommendedName>
</protein>
<keyword evidence="3" id="KW-1185">Reference proteome</keyword>
<evidence type="ECO:0008006" key="4">
    <source>
        <dbReference type="Google" id="ProtNLM"/>
    </source>
</evidence>
<gene>
    <name evidence="2" type="ORF">G3T16_07700</name>
</gene>
<dbReference type="InterPro" id="IPR008979">
    <property type="entry name" value="Galactose-bd-like_sf"/>
</dbReference>
<keyword evidence="1" id="KW-0732">Signal</keyword>
<evidence type="ECO:0000313" key="2">
    <source>
        <dbReference type="EMBL" id="QIB65301.1"/>
    </source>
</evidence>
<evidence type="ECO:0000256" key="1">
    <source>
        <dbReference type="SAM" id="SignalP"/>
    </source>
</evidence>
<reference evidence="2 3" key="1">
    <citation type="submission" date="2020-02" db="EMBL/GenBank/DDBJ databases">
        <title>Genome sequencing for Kineobactrum sp. M2.</title>
        <authorList>
            <person name="Park S.-J."/>
        </authorList>
    </citation>
    <scope>NUCLEOTIDE SEQUENCE [LARGE SCALE GENOMIC DNA]</scope>
    <source>
        <strain evidence="2 3">M2</strain>
    </source>
</reference>
<dbReference type="RefSeq" id="WP_163494541.1">
    <property type="nucleotide sequence ID" value="NZ_CP048711.1"/>
</dbReference>
<dbReference type="KEGG" id="kim:G3T16_07700"/>